<dbReference type="Pfam" id="PF01757">
    <property type="entry name" value="Acyl_transf_3"/>
    <property type="match status" value="1"/>
</dbReference>
<dbReference type="PANTHER" id="PTHR23028:SF53">
    <property type="entry name" value="ACYL_TRANSF_3 DOMAIN-CONTAINING PROTEIN"/>
    <property type="match status" value="1"/>
</dbReference>
<keyword evidence="2" id="KW-1133">Transmembrane helix</keyword>
<feature type="transmembrane region" description="Helical" evidence="2">
    <location>
        <begin position="348"/>
        <end position="367"/>
    </location>
</feature>
<dbReference type="EMBL" id="JBIRYI010000017">
    <property type="protein sequence ID" value="MFI2489771.1"/>
    <property type="molecule type" value="Genomic_DNA"/>
</dbReference>
<keyword evidence="5" id="KW-0808">Transferase</keyword>
<name>A0ABW7XR65_9MICO</name>
<evidence type="ECO:0000259" key="3">
    <source>
        <dbReference type="Pfam" id="PF01757"/>
    </source>
</evidence>
<dbReference type="Pfam" id="PF19040">
    <property type="entry name" value="SGNH"/>
    <property type="match status" value="1"/>
</dbReference>
<feature type="transmembrane region" description="Helical" evidence="2">
    <location>
        <begin position="43"/>
        <end position="61"/>
    </location>
</feature>
<accession>A0ABW7XR65</accession>
<dbReference type="InterPro" id="IPR043968">
    <property type="entry name" value="SGNH"/>
</dbReference>
<dbReference type="InterPro" id="IPR002656">
    <property type="entry name" value="Acyl_transf_3_dom"/>
</dbReference>
<feature type="transmembrane region" description="Helical" evidence="2">
    <location>
        <begin position="155"/>
        <end position="173"/>
    </location>
</feature>
<proteinExistence type="predicted"/>
<feature type="transmembrane region" description="Helical" evidence="2">
    <location>
        <begin position="276"/>
        <end position="296"/>
    </location>
</feature>
<dbReference type="EC" id="2.3.1.-" evidence="5"/>
<dbReference type="PANTHER" id="PTHR23028">
    <property type="entry name" value="ACETYLTRANSFERASE"/>
    <property type="match status" value="1"/>
</dbReference>
<feature type="domain" description="SGNH" evidence="4">
    <location>
        <begin position="519"/>
        <end position="741"/>
    </location>
</feature>
<dbReference type="RefSeq" id="WP_397407221.1">
    <property type="nucleotide sequence ID" value="NZ_JBIRYI010000017.1"/>
</dbReference>
<feature type="transmembrane region" description="Helical" evidence="2">
    <location>
        <begin position="373"/>
        <end position="394"/>
    </location>
</feature>
<evidence type="ECO:0000256" key="1">
    <source>
        <dbReference type="SAM" id="MobiDB-lite"/>
    </source>
</evidence>
<evidence type="ECO:0000313" key="5">
    <source>
        <dbReference type="EMBL" id="MFI2489771.1"/>
    </source>
</evidence>
<dbReference type="InterPro" id="IPR050879">
    <property type="entry name" value="Acyltransferase_3"/>
</dbReference>
<feature type="transmembrane region" description="Helical" evidence="2">
    <location>
        <begin position="21"/>
        <end position="37"/>
    </location>
</feature>
<feature type="region of interest" description="Disordered" evidence="1">
    <location>
        <begin position="408"/>
        <end position="430"/>
    </location>
</feature>
<feature type="transmembrane region" description="Helical" evidence="2">
    <location>
        <begin position="254"/>
        <end position="270"/>
    </location>
</feature>
<feature type="transmembrane region" description="Helical" evidence="2">
    <location>
        <begin position="82"/>
        <end position="101"/>
    </location>
</feature>
<evidence type="ECO:0000313" key="6">
    <source>
        <dbReference type="Proteomes" id="UP001611580"/>
    </source>
</evidence>
<dbReference type="Proteomes" id="UP001611580">
    <property type="component" value="Unassembled WGS sequence"/>
</dbReference>
<evidence type="ECO:0000259" key="4">
    <source>
        <dbReference type="Pfam" id="PF19040"/>
    </source>
</evidence>
<sequence>MSHLHPRGTAAPTVRVGAVDGLRGLALLLVVAFHLFGQGRVSGGVDVFLVLSGYFATGALLRRAEGGTLRLAAHYARTLARLLPAALVVLAAVTVALLALAPRLRWSAGLREVGASATSWQNWELVSSSLAYGAAGPDASPLQHFWSLSVQGQFFAAWPLVVLGLVAVARRRARAGRTRLTPRGLVTAVTAAATATSFAYALWLVDVDQPVAYFSTFTRFWEIGVGALLALTLPRAVGAATQRGSLATGPARTWAGWAGLTLVVGSGFLVDGAGVFPGVWAVVPVGGAALVLAATVPGPAATILGPAATAPGPAGALDPASSPERARPRGVELLLDSAPLRLGARVSYALYLWHWPVLVFWLLTTGYRQAGPLAAVAVLAISVVLAWLTTRYVAEPLLTHVTTRLAARRSARSGPARADPPSDSAGRATALPSGRRTLAVLTGAAVLVLGGAQAAATAHDETVRQNVTDLLAPSPDHPGAAALVPDRSAAQVPDPAASPPPFRPATWVAYGDHPDRPDCAQGGDRSELLECVVVDQADPAAVVYLAGASHEQQYEEAFAALAREHGWELREMLKHGCRLATPDGGNDTAGPVPPACVAWNERALAALVAARPDVVVVVGSRTHEDGAPEEVLPGQVGAWRVLADAGIRVVTVRDNPRFEWFVPECLDRADVPEDCARPRAEQLAPVSPVPTAPGVPPTAVHLDLSDALCGPEVCDPVVGNVLVYRDDDHLTNTYVRTLATVVGRQLRSGAPWLFESGRGAGPE</sequence>
<feature type="domain" description="Acyltransferase 3" evidence="3">
    <location>
        <begin position="18"/>
        <end position="390"/>
    </location>
</feature>
<keyword evidence="2" id="KW-0472">Membrane</keyword>
<keyword evidence="5" id="KW-0012">Acyltransferase</keyword>
<feature type="compositionally biased region" description="Low complexity" evidence="1">
    <location>
        <begin position="412"/>
        <end position="422"/>
    </location>
</feature>
<comment type="caution">
    <text evidence="5">The sequence shown here is derived from an EMBL/GenBank/DDBJ whole genome shotgun (WGS) entry which is preliminary data.</text>
</comment>
<gene>
    <name evidence="5" type="ORF">ACH47X_22865</name>
</gene>
<organism evidence="5 6">
    <name type="scientific">Promicromonospora kroppenstedtii</name>
    <dbReference type="NCBI Taxonomy" id="440482"/>
    <lineage>
        <taxon>Bacteria</taxon>
        <taxon>Bacillati</taxon>
        <taxon>Actinomycetota</taxon>
        <taxon>Actinomycetes</taxon>
        <taxon>Micrococcales</taxon>
        <taxon>Promicromonosporaceae</taxon>
        <taxon>Promicromonospora</taxon>
    </lineage>
</organism>
<keyword evidence="2" id="KW-0812">Transmembrane</keyword>
<dbReference type="GO" id="GO:0016746">
    <property type="term" value="F:acyltransferase activity"/>
    <property type="evidence" value="ECO:0007669"/>
    <property type="project" value="UniProtKB-KW"/>
</dbReference>
<evidence type="ECO:0000256" key="2">
    <source>
        <dbReference type="SAM" id="Phobius"/>
    </source>
</evidence>
<feature type="transmembrane region" description="Helical" evidence="2">
    <location>
        <begin position="185"/>
        <end position="205"/>
    </location>
</feature>
<protein>
    <submittedName>
        <fullName evidence="5">Acyltransferase family protein</fullName>
        <ecNumber evidence="5">2.3.1.-</ecNumber>
    </submittedName>
</protein>
<keyword evidence="6" id="KW-1185">Reference proteome</keyword>
<reference evidence="5 6" key="1">
    <citation type="submission" date="2024-10" db="EMBL/GenBank/DDBJ databases">
        <title>The Natural Products Discovery Center: Release of the First 8490 Sequenced Strains for Exploring Actinobacteria Biosynthetic Diversity.</title>
        <authorList>
            <person name="Kalkreuter E."/>
            <person name="Kautsar S.A."/>
            <person name="Yang D."/>
            <person name="Bader C.D."/>
            <person name="Teijaro C.N."/>
            <person name="Fluegel L."/>
            <person name="Davis C.M."/>
            <person name="Simpson J.R."/>
            <person name="Lauterbach L."/>
            <person name="Steele A.D."/>
            <person name="Gui C."/>
            <person name="Meng S."/>
            <person name="Li G."/>
            <person name="Viehrig K."/>
            <person name="Ye F."/>
            <person name="Su P."/>
            <person name="Kiefer A.F."/>
            <person name="Nichols A."/>
            <person name="Cepeda A.J."/>
            <person name="Yan W."/>
            <person name="Fan B."/>
            <person name="Jiang Y."/>
            <person name="Adhikari A."/>
            <person name="Zheng C.-J."/>
            <person name="Schuster L."/>
            <person name="Cowan T.M."/>
            <person name="Smanski M.J."/>
            <person name="Chevrette M.G."/>
            <person name="De Carvalho L.P.S."/>
            <person name="Shen B."/>
        </authorList>
    </citation>
    <scope>NUCLEOTIDE SEQUENCE [LARGE SCALE GENOMIC DNA]</scope>
    <source>
        <strain evidence="5 6">NPDC019481</strain>
    </source>
</reference>